<evidence type="ECO:0000313" key="1">
    <source>
        <dbReference type="EMBL" id="PKU83873.1"/>
    </source>
</evidence>
<evidence type="ECO:0000313" key="2">
    <source>
        <dbReference type="Proteomes" id="UP000233837"/>
    </source>
</evidence>
<dbReference type="InterPro" id="IPR039773">
    <property type="entry name" value="BAG_chaperone_regulator"/>
</dbReference>
<dbReference type="AlphaFoldDB" id="A0A2I0X7I0"/>
<dbReference type="InterPro" id="IPR036533">
    <property type="entry name" value="BAG_dom_sf"/>
</dbReference>
<reference evidence="1 2" key="1">
    <citation type="journal article" date="2016" name="Sci. Rep.">
        <title>The Dendrobium catenatum Lindl. genome sequence provides insights into polysaccharide synthase, floral development and adaptive evolution.</title>
        <authorList>
            <person name="Zhang G.Q."/>
            <person name="Xu Q."/>
            <person name="Bian C."/>
            <person name="Tsai W.C."/>
            <person name="Yeh C.M."/>
            <person name="Liu K.W."/>
            <person name="Yoshida K."/>
            <person name="Zhang L.S."/>
            <person name="Chang S.B."/>
            <person name="Chen F."/>
            <person name="Shi Y."/>
            <person name="Su Y.Y."/>
            <person name="Zhang Y.Q."/>
            <person name="Chen L.J."/>
            <person name="Yin Y."/>
            <person name="Lin M."/>
            <person name="Huang H."/>
            <person name="Deng H."/>
            <person name="Wang Z.W."/>
            <person name="Zhu S.L."/>
            <person name="Zhao X."/>
            <person name="Deng C."/>
            <person name="Niu S.C."/>
            <person name="Huang J."/>
            <person name="Wang M."/>
            <person name="Liu G.H."/>
            <person name="Yang H.J."/>
            <person name="Xiao X.J."/>
            <person name="Hsiao Y.Y."/>
            <person name="Wu W.L."/>
            <person name="Chen Y.Y."/>
            <person name="Mitsuda N."/>
            <person name="Ohme-Takagi M."/>
            <person name="Luo Y.B."/>
            <person name="Van de Peer Y."/>
            <person name="Liu Z.J."/>
        </authorList>
    </citation>
    <scope>NUCLEOTIDE SEQUENCE [LARGE SCALE GENOMIC DNA]</scope>
    <source>
        <tissue evidence="1">The whole plant</tissue>
    </source>
</reference>
<dbReference type="EMBL" id="KZ502074">
    <property type="protein sequence ID" value="PKU83873.1"/>
    <property type="molecule type" value="Genomic_DNA"/>
</dbReference>
<protein>
    <submittedName>
        <fullName evidence="1">BAG family molecular chaperone regulator 4</fullName>
    </submittedName>
</protein>
<dbReference type="PANTHER" id="PTHR12329:SF17">
    <property type="entry name" value="OS04G0619900 PROTEIN"/>
    <property type="match status" value="1"/>
</dbReference>
<dbReference type="SUPFAM" id="SSF63491">
    <property type="entry name" value="BAG domain"/>
    <property type="match status" value="1"/>
</dbReference>
<organism evidence="1 2">
    <name type="scientific">Dendrobium catenatum</name>
    <dbReference type="NCBI Taxonomy" id="906689"/>
    <lineage>
        <taxon>Eukaryota</taxon>
        <taxon>Viridiplantae</taxon>
        <taxon>Streptophyta</taxon>
        <taxon>Embryophyta</taxon>
        <taxon>Tracheophyta</taxon>
        <taxon>Spermatophyta</taxon>
        <taxon>Magnoliopsida</taxon>
        <taxon>Liliopsida</taxon>
        <taxon>Asparagales</taxon>
        <taxon>Orchidaceae</taxon>
        <taxon>Epidendroideae</taxon>
        <taxon>Malaxideae</taxon>
        <taxon>Dendrobiinae</taxon>
        <taxon>Dendrobium</taxon>
    </lineage>
</organism>
<dbReference type="PANTHER" id="PTHR12329">
    <property type="entry name" value="BCL2-ASSOCIATED ATHANOGENE"/>
    <property type="match status" value="1"/>
</dbReference>
<keyword evidence="2" id="KW-1185">Reference proteome</keyword>
<dbReference type="Proteomes" id="UP000233837">
    <property type="component" value="Unassembled WGS sequence"/>
</dbReference>
<name>A0A2I0X7I0_9ASPA</name>
<dbReference type="GO" id="GO:0000774">
    <property type="term" value="F:adenyl-nucleotide exchange factor activity"/>
    <property type="evidence" value="ECO:0007669"/>
    <property type="project" value="TreeGrafter"/>
</dbReference>
<dbReference type="STRING" id="906689.A0A2I0X7I0"/>
<dbReference type="GO" id="GO:0005737">
    <property type="term" value="C:cytoplasm"/>
    <property type="evidence" value="ECO:0007669"/>
    <property type="project" value="TreeGrafter"/>
</dbReference>
<gene>
    <name evidence="1" type="primary">BAG4</name>
    <name evidence="1" type="ORF">MA16_Dca020756</name>
</gene>
<sequence length="67" mass="7438">MRQAVKLDGIVAEGDTSFQKTLLAKRVQKCVEALDVLKLSNGKLKTVIVTTKWETFDLPSTANLDLF</sequence>
<proteinExistence type="predicted"/>
<dbReference type="GO" id="GO:0051087">
    <property type="term" value="F:protein-folding chaperone binding"/>
    <property type="evidence" value="ECO:0007669"/>
    <property type="project" value="InterPro"/>
</dbReference>
<reference evidence="1 2" key="2">
    <citation type="journal article" date="2017" name="Nature">
        <title>The Apostasia genome and the evolution of orchids.</title>
        <authorList>
            <person name="Zhang G.Q."/>
            <person name="Liu K.W."/>
            <person name="Li Z."/>
            <person name="Lohaus R."/>
            <person name="Hsiao Y.Y."/>
            <person name="Niu S.C."/>
            <person name="Wang J.Y."/>
            <person name="Lin Y.C."/>
            <person name="Xu Q."/>
            <person name="Chen L.J."/>
            <person name="Yoshida K."/>
            <person name="Fujiwara S."/>
            <person name="Wang Z.W."/>
            <person name="Zhang Y.Q."/>
            <person name="Mitsuda N."/>
            <person name="Wang M."/>
            <person name="Liu G.H."/>
            <person name="Pecoraro L."/>
            <person name="Huang H.X."/>
            <person name="Xiao X.J."/>
            <person name="Lin M."/>
            <person name="Wu X.Y."/>
            <person name="Wu W.L."/>
            <person name="Chen Y.Y."/>
            <person name="Chang S.B."/>
            <person name="Sakamoto S."/>
            <person name="Ohme-Takagi M."/>
            <person name="Yagi M."/>
            <person name="Zeng S.J."/>
            <person name="Shen C.Y."/>
            <person name="Yeh C.M."/>
            <person name="Luo Y.B."/>
            <person name="Tsai W.C."/>
            <person name="Van de Peer Y."/>
            <person name="Liu Z.J."/>
        </authorList>
    </citation>
    <scope>NUCLEOTIDE SEQUENCE [LARGE SCALE GENOMIC DNA]</scope>
    <source>
        <tissue evidence="1">The whole plant</tissue>
    </source>
</reference>
<accession>A0A2I0X7I0</accession>
<dbReference type="GO" id="GO:0050821">
    <property type="term" value="P:protein stabilization"/>
    <property type="evidence" value="ECO:0007669"/>
    <property type="project" value="TreeGrafter"/>
</dbReference>
<dbReference type="Gene3D" id="1.20.58.120">
    <property type="entry name" value="BAG domain"/>
    <property type="match status" value="1"/>
</dbReference>